<dbReference type="Proteomes" id="UP000299084">
    <property type="component" value="Unassembled WGS sequence"/>
</dbReference>
<name>A0A5N4BXE6_CAMDR</name>
<evidence type="ECO:0000313" key="3">
    <source>
        <dbReference type="Proteomes" id="UP000299084"/>
    </source>
</evidence>
<feature type="non-terminal residue" evidence="2">
    <location>
        <position position="1"/>
    </location>
</feature>
<sequence>TAPVLRSWLQTTPTPQFYSFYSRIHVPSSLCVTCIPPHPNPHGGTWRSGSSEACSPDPQLTRLAYNPLEASRAAVLGGTCQSPKMTTTTWTCERAPQTPPSPTIHDPNLSPCFPSTTHP</sequence>
<gene>
    <name evidence="2" type="ORF">Cadr_000031145</name>
</gene>
<dbReference type="EMBL" id="JWIN03000083">
    <property type="protein sequence ID" value="KAB1251267.1"/>
    <property type="molecule type" value="Genomic_DNA"/>
</dbReference>
<evidence type="ECO:0000256" key="1">
    <source>
        <dbReference type="SAM" id="MobiDB-lite"/>
    </source>
</evidence>
<protein>
    <submittedName>
        <fullName evidence="2">Uncharacterized protein</fullName>
    </submittedName>
</protein>
<feature type="region of interest" description="Disordered" evidence="1">
    <location>
        <begin position="87"/>
        <end position="119"/>
    </location>
</feature>
<proteinExistence type="predicted"/>
<accession>A0A5N4BXE6</accession>
<dbReference type="AlphaFoldDB" id="A0A5N4BXE6"/>
<organism evidence="2 3">
    <name type="scientific">Camelus dromedarius</name>
    <name type="common">Dromedary</name>
    <name type="synonym">Arabian camel</name>
    <dbReference type="NCBI Taxonomy" id="9838"/>
    <lineage>
        <taxon>Eukaryota</taxon>
        <taxon>Metazoa</taxon>
        <taxon>Chordata</taxon>
        <taxon>Craniata</taxon>
        <taxon>Vertebrata</taxon>
        <taxon>Euteleostomi</taxon>
        <taxon>Mammalia</taxon>
        <taxon>Eutheria</taxon>
        <taxon>Laurasiatheria</taxon>
        <taxon>Artiodactyla</taxon>
        <taxon>Tylopoda</taxon>
        <taxon>Camelidae</taxon>
        <taxon>Camelus</taxon>
    </lineage>
</organism>
<reference evidence="2 3" key="1">
    <citation type="journal article" date="2019" name="Mol. Ecol. Resour.">
        <title>Improving Illumina assemblies with Hi-C and long reads: an example with the North African dromedary.</title>
        <authorList>
            <person name="Elbers J.P."/>
            <person name="Rogers M.F."/>
            <person name="Perelman P.L."/>
            <person name="Proskuryakova A.A."/>
            <person name="Serdyukova N.A."/>
            <person name="Johnson W.E."/>
            <person name="Horin P."/>
            <person name="Corander J."/>
            <person name="Murphy D."/>
            <person name="Burger P.A."/>
        </authorList>
    </citation>
    <scope>NUCLEOTIDE SEQUENCE [LARGE SCALE GENOMIC DNA]</scope>
    <source>
        <strain evidence="2">Drom800</strain>
        <tissue evidence="2">Blood</tissue>
    </source>
</reference>
<comment type="caution">
    <text evidence="2">The sequence shown here is derived from an EMBL/GenBank/DDBJ whole genome shotgun (WGS) entry which is preliminary data.</text>
</comment>
<evidence type="ECO:0000313" key="2">
    <source>
        <dbReference type="EMBL" id="KAB1251267.1"/>
    </source>
</evidence>
<keyword evidence="3" id="KW-1185">Reference proteome</keyword>